<evidence type="ECO:0000313" key="1">
    <source>
        <dbReference type="EMBL" id="KAI8430303.1"/>
    </source>
</evidence>
<dbReference type="EMBL" id="CM046131">
    <property type="protein sequence ID" value="KAI8430303.1"/>
    <property type="molecule type" value="Genomic_DNA"/>
</dbReference>
<proteinExistence type="predicted"/>
<sequence length="269" mass="30191">MTDLRGLTCAQKKLRKIQPVLDHLNEKFGKLYIPKQNIAIDESLLKWHGRLSFAQKIATKAAKVGVKSYELCESDGLFVELWRRKNAKTTDGKDRQDENEQPDSDLTDEPVATSASSMPPPPTNATAQIVQSLAKPLLGLGYTLILVNFYNSPLLARYLKSQKTDCFGTLRVNREFVPEAIKSLAKTEMRVGELVQTFSRDVSIVVWRNTNIVAMISTFHEGEVGGKEKYGRYKYKPQAVLGYNISMGGVDRKDQLLSAHPIERSKNMA</sequence>
<accession>A0ACC0K1P8</accession>
<gene>
    <name evidence="1" type="ORF">MSG28_000613</name>
</gene>
<evidence type="ECO:0000313" key="2">
    <source>
        <dbReference type="Proteomes" id="UP001064048"/>
    </source>
</evidence>
<reference evidence="1 2" key="1">
    <citation type="journal article" date="2022" name="Genome Biol. Evol.">
        <title>The Spruce Budworm Genome: Reconstructing the Evolutionary History of Antifreeze Proteins.</title>
        <authorList>
            <person name="Beliveau C."/>
            <person name="Gagne P."/>
            <person name="Picq S."/>
            <person name="Vernygora O."/>
            <person name="Keeling C.I."/>
            <person name="Pinkney K."/>
            <person name="Doucet D."/>
            <person name="Wen F."/>
            <person name="Johnston J.S."/>
            <person name="Maaroufi H."/>
            <person name="Boyle B."/>
            <person name="Laroche J."/>
            <person name="Dewar K."/>
            <person name="Juretic N."/>
            <person name="Blackburn G."/>
            <person name="Nisole A."/>
            <person name="Brunet B."/>
            <person name="Brandao M."/>
            <person name="Lumley L."/>
            <person name="Duan J."/>
            <person name="Quan G."/>
            <person name="Lucarotti C.J."/>
            <person name="Roe A.D."/>
            <person name="Sperling F.A.H."/>
            <person name="Levesque R.C."/>
            <person name="Cusson M."/>
        </authorList>
    </citation>
    <scope>NUCLEOTIDE SEQUENCE [LARGE SCALE GENOMIC DNA]</scope>
    <source>
        <strain evidence="1">Glfc:IPQL:Cfum</strain>
    </source>
</reference>
<protein>
    <submittedName>
        <fullName evidence="1">Uncharacterized protein</fullName>
    </submittedName>
</protein>
<dbReference type="Proteomes" id="UP001064048">
    <property type="component" value="Chromosome Z"/>
</dbReference>
<keyword evidence="2" id="KW-1185">Reference proteome</keyword>
<organism evidence="1 2">
    <name type="scientific">Choristoneura fumiferana</name>
    <name type="common">Spruce budworm moth</name>
    <name type="synonym">Archips fumiferana</name>
    <dbReference type="NCBI Taxonomy" id="7141"/>
    <lineage>
        <taxon>Eukaryota</taxon>
        <taxon>Metazoa</taxon>
        <taxon>Ecdysozoa</taxon>
        <taxon>Arthropoda</taxon>
        <taxon>Hexapoda</taxon>
        <taxon>Insecta</taxon>
        <taxon>Pterygota</taxon>
        <taxon>Neoptera</taxon>
        <taxon>Endopterygota</taxon>
        <taxon>Lepidoptera</taxon>
        <taxon>Glossata</taxon>
        <taxon>Ditrysia</taxon>
        <taxon>Tortricoidea</taxon>
        <taxon>Tortricidae</taxon>
        <taxon>Tortricinae</taxon>
        <taxon>Choristoneura</taxon>
    </lineage>
</organism>
<comment type="caution">
    <text evidence="1">The sequence shown here is derived from an EMBL/GenBank/DDBJ whole genome shotgun (WGS) entry which is preliminary data.</text>
</comment>
<name>A0ACC0K1P8_CHOFU</name>